<dbReference type="EMBL" id="FN554972">
    <property type="protein sequence ID" value="CBH14730.1"/>
    <property type="molecule type" value="Genomic_DNA"/>
</dbReference>
<name>C9ZZ81_TRYB9</name>
<dbReference type="OrthoDB" id="272263at2759"/>
<dbReference type="InterPro" id="IPR013935">
    <property type="entry name" value="Trs120_TRAPPC9"/>
</dbReference>
<organism evidence="1 2">
    <name type="scientific">Trypanosoma brucei gambiense (strain MHOM/CI/86/DAL972)</name>
    <dbReference type="NCBI Taxonomy" id="679716"/>
    <lineage>
        <taxon>Eukaryota</taxon>
        <taxon>Discoba</taxon>
        <taxon>Euglenozoa</taxon>
        <taxon>Kinetoplastea</taxon>
        <taxon>Metakinetoplastina</taxon>
        <taxon>Trypanosomatida</taxon>
        <taxon>Trypanosomatidae</taxon>
        <taxon>Trypanosoma</taxon>
    </lineage>
</organism>
<dbReference type="PANTHER" id="PTHR21512">
    <property type="entry name" value="TRAFFICKING PROTEIN PARTICLE COMPLEX SUBUNIT 9"/>
    <property type="match status" value="1"/>
</dbReference>
<accession>C9ZZ81</accession>
<dbReference type="RefSeq" id="XP_011776996.1">
    <property type="nucleotide sequence ID" value="XM_011778694.1"/>
</dbReference>
<evidence type="ECO:0000313" key="1">
    <source>
        <dbReference type="EMBL" id="CBH14730.1"/>
    </source>
</evidence>
<dbReference type="VEuPathDB" id="TriTrypDB:Tbg972.9.8060"/>
<sequence length="1245" mass="135716">MKDPVVSGSPVVDAAVLPCTQLRTNRRMPLLWLPMSLCKQLYSEHGEGNATTIGRNGEDNMHGNMSGDSVEQVLECLSGLERGVLNAVLRQPFLPIHTLREAFPVWRNYNFDDDLFEILVRVASNVDSVAASASAEVEVHMGTAAVVVVLNCYEHEPNLALKAVGYVFEKYFKNCACRCVVLDPPADIESGGLREVLIPVSTGASINDVANHVLREVAFAMVRRADARLVELSSMIASIVEAKPGPSDLSSVLRFKSSSSKSGKGSASADAAPSYGSGTSLMKRKGDLLLILGSFNAALMSYDEALGGTDALWCAATLEAIATLRFMQNAPLLALRKSAESTFVSLAFDGSVWSNDMKKTMDEIDKVTSTLQVSQRKALTALKRNTALSVLGKRLTKEVEDPLSSQCESLRRRIRSLDGTMSNERVEKYGRRALGCLGQIIHLSFHELHLYLNEALQLLRTVVGARTLLRERELNIHVKRAELLAEEGDKQSMLECFSLIKDLAAQSGDETLQQRIRMQIPRICARAGCCRKAIHYIADAALTQRRKGANESAILLLLTACRVAGIPFPENGLGDDITVLTCSRQGQDILSPAVANGDAKSSSTKKECASLRLGTRPCEAQAVPLLTELLDAITEEGFDSDAKCSVASMLLFDYYPFLSDDTQESLMTLIAKKSAHFLSLHCSTPPFLDDMEVLPLPPHLEPKTISLSGAQFTFIDTGRLKMTILTLNGKIIPQGQVVWSVGTVGEVTVVLKNPLRTQVKLSSVALSCCPVSSLNGDGGTTNLEEEHGLTTDAPSTYVVTNVTLQPMSKLQLCLQVLPTTPGFLSVKGVEIRFSNMPWCGTFMMPVRKPEVIPVLQELPMVSCALGVNEVEIFCGQTVEFTLHVVNTGRVPVHKFQITVHDESCQLDTCEGCKERLSASSLYVTIERDPSTEQRSESSLEVGGVTTRRVTITSPLGSDNKAFQHIVFRTCMELPYNQPTAPPGIPSAVPVFAVIPRRVQETYLRVFESPSLAVTSVSLSRDRRYVELCVRNMNTVHTIELLCSHLSFANIPDALIVAGAEYLVPPIEIIKVPRGTKQIPLPWVVRGQPKCGGTLYVDFSIASAEAVCMEPLEDAIVTIKTLPNDLGGLRNQQLVNVTGGELASIILPVMKPVQLLVCVSAPWKRVVPLRVRLAMEQQALDMSVLSGAVDAVHTVGGGETNDATRLYQEVVEVFAFKMGEHPLSVTLSDADGRETTHTVRLQWKHI</sequence>
<dbReference type="KEGG" id="tbg:TbgDal_IX8060"/>
<reference evidence="2" key="1">
    <citation type="journal article" date="2010" name="PLoS Negl. Trop. Dis.">
        <title>The genome sequence of Trypanosoma brucei gambiense, causative agent of chronic human african trypanosomiasis.</title>
        <authorList>
            <person name="Jackson A.P."/>
            <person name="Sanders M."/>
            <person name="Berry A."/>
            <person name="McQuillan J."/>
            <person name="Aslett M.A."/>
            <person name="Quail M.A."/>
            <person name="Chukualim B."/>
            <person name="Capewell P."/>
            <person name="MacLeod A."/>
            <person name="Melville S.E."/>
            <person name="Gibson W."/>
            <person name="Barry J.D."/>
            <person name="Berriman M."/>
            <person name="Hertz-Fowler C."/>
        </authorList>
    </citation>
    <scope>NUCLEOTIDE SEQUENCE [LARGE SCALE GENOMIC DNA]</scope>
    <source>
        <strain evidence="2">MHOM/CI/86/DAL972</strain>
    </source>
</reference>
<dbReference type="AlphaFoldDB" id="C9ZZ81"/>
<protein>
    <submittedName>
        <fullName evidence="1">Uncharacterized protein</fullName>
    </submittedName>
</protein>
<dbReference type="PANTHER" id="PTHR21512:SF5">
    <property type="entry name" value="TRAFFICKING PROTEIN PARTICLE COMPLEX SUBUNIT 9"/>
    <property type="match status" value="1"/>
</dbReference>
<gene>
    <name evidence="1" type="ORF">TbgDal_IX8060</name>
</gene>
<proteinExistence type="predicted"/>
<dbReference type="Proteomes" id="UP000002316">
    <property type="component" value="Chromosome 9"/>
</dbReference>
<evidence type="ECO:0000313" key="2">
    <source>
        <dbReference type="Proteomes" id="UP000002316"/>
    </source>
</evidence>
<dbReference type="GO" id="GO:0005802">
    <property type="term" value="C:trans-Golgi network"/>
    <property type="evidence" value="ECO:0007669"/>
    <property type="project" value="TreeGrafter"/>
</dbReference>
<dbReference type="GeneID" id="23860860"/>